<proteinExistence type="predicted"/>
<dbReference type="SUPFAM" id="SSF53474">
    <property type="entry name" value="alpha/beta-Hydrolases"/>
    <property type="match status" value="1"/>
</dbReference>
<dbReference type="GO" id="GO:0016787">
    <property type="term" value="F:hydrolase activity"/>
    <property type="evidence" value="ECO:0007669"/>
    <property type="project" value="InterPro"/>
</dbReference>
<dbReference type="PANTHER" id="PTHR46623:SF6">
    <property type="entry name" value="ALPHA_BETA-HYDROLASES SUPERFAMILY PROTEIN"/>
    <property type="match status" value="1"/>
</dbReference>
<dbReference type="InterPro" id="IPR002925">
    <property type="entry name" value="Dienelactn_hydro"/>
</dbReference>
<protein>
    <recommendedName>
        <fullName evidence="1">Dienelactone hydrolase domain-containing protein</fullName>
    </recommendedName>
</protein>
<dbReference type="AlphaFoldDB" id="A0AAD9X5G4"/>
<dbReference type="InterPro" id="IPR051049">
    <property type="entry name" value="Dienelactone_hydrolase-like"/>
</dbReference>
<dbReference type="Proteomes" id="UP001280121">
    <property type="component" value="Unassembled WGS sequence"/>
</dbReference>
<dbReference type="PANTHER" id="PTHR46623">
    <property type="entry name" value="CARBOXYMETHYLENEBUTENOLIDASE-RELATED"/>
    <property type="match status" value="1"/>
</dbReference>
<dbReference type="Gene3D" id="3.40.50.1820">
    <property type="entry name" value="alpha/beta hydrolase"/>
    <property type="match status" value="1"/>
</dbReference>
<evidence type="ECO:0000259" key="1">
    <source>
        <dbReference type="Pfam" id="PF01738"/>
    </source>
</evidence>
<feature type="domain" description="Dienelactone hydrolase" evidence="1">
    <location>
        <begin position="46"/>
        <end position="111"/>
    </location>
</feature>
<name>A0AAD9X5G4_9ROSI</name>
<organism evidence="2 3">
    <name type="scientific">Dipteronia dyeriana</name>
    <dbReference type="NCBI Taxonomy" id="168575"/>
    <lineage>
        <taxon>Eukaryota</taxon>
        <taxon>Viridiplantae</taxon>
        <taxon>Streptophyta</taxon>
        <taxon>Embryophyta</taxon>
        <taxon>Tracheophyta</taxon>
        <taxon>Spermatophyta</taxon>
        <taxon>Magnoliopsida</taxon>
        <taxon>eudicotyledons</taxon>
        <taxon>Gunneridae</taxon>
        <taxon>Pentapetalae</taxon>
        <taxon>rosids</taxon>
        <taxon>malvids</taxon>
        <taxon>Sapindales</taxon>
        <taxon>Sapindaceae</taxon>
        <taxon>Hippocastanoideae</taxon>
        <taxon>Acereae</taxon>
        <taxon>Dipteronia</taxon>
    </lineage>
</organism>
<dbReference type="EMBL" id="JANJYI010000004">
    <property type="protein sequence ID" value="KAK2653061.1"/>
    <property type="molecule type" value="Genomic_DNA"/>
</dbReference>
<comment type="caution">
    <text evidence="2">The sequence shown here is derived from an EMBL/GenBank/DDBJ whole genome shotgun (WGS) entry which is preliminary data.</text>
</comment>
<reference evidence="2" key="1">
    <citation type="journal article" date="2023" name="Plant J.">
        <title>Genome sequences and population genomics provide insights into the demographic history, inbreeding, and mutation load of two 'living fossil' tree species of Dipteronia.</title>
        <authorList>
            <person name="Feng Y."/>
            <person name="Comes H.P."/>
            <person name="Chen J."/>
            <person name="Zhu S."/>
            <person name="Lu R."/>
            <person name="Zhang X."/>
            <person name="Li P."/>
            <person name="Qiu J."/>
            <person name="Olsen K.M."/>
            <person name="Qiu Y."/>
        </authorList>
    </citation>
    <scope>NUCLEOTIDE SEQUENCE</scope>
    <source>
        <strain evidence="2">KIB01</strain>
    </source>
</reference>
<keyword evidence="3" id="KW-1185">Reference proteome</keyword>
<dbReference type="InterPro" id="IPR029058">
    <property type="entry name" value="AB_hydrolase_fold"/>
</dbReference>
<dbReference type="Pfam" id="PF01738">
    <property type="entry name" value="DLH"/>
    <property type="match status" value="1"/>
</dbReference>
<evidence type="ECO:0000313" key="3">
    <source>
        <dbReference type="Proteomes" id="UP001280121"/>
    </source>
</evidence>
<evidence type="ECO:0000313" key="2">
    <source>
        <dbReference type="EMBL" id="KAK2653061.1"/>
    </source>
</evidence>
<accession>A0AAD9X5G4</accession>
<sequence length="112" mass="12634">MEAKTSIQAHFGEFDSFVGFSDVTVTVPPKKKQKKELILLNLSIFHAAKALEEKLKASGIPYEVHMFPGSAHAFMNRSPGCVKRRKGMGMPDEDAAAVELTWSRFRSWMTRF</sequence>
<gene>
    <name evidence="2" type="ORF">Ddye_012917</name>
</gene>